<gene>
    <name evidence="2" type="ORF">SAMN02194393_03273</name>
</gene>
<sequence>MTYIDKEKVNDFVKRYFMRLRIKRFLISTILFTIFIYLTRGGEKVITSILVFGVVGVIMFLTVPDLLLRETKKLIEYFLRNYANQ</sequence>
<feature type="transmembrane region" description="Helical" evidence="1">
    <location>
        <begin position="45"/>
        <end position="68"/>
    </location>
</feature>
<dbReference type="EMBL" id="FUZT01000008">
    <property type="protein sequence ID" value="SKC79257.1"/>
    <property type="molecule type" value="Genomic_DNA"/>
</dbReference>
<evidence type="ECO:0000313" key="3">
    <source>
        <dbReference type="Proteomes" id="UP000190285"/>
    </source>
</evidence>
<keyword evidence="1" id="KW-0472">Membrane</keyword>
<dbReference type="STRING" id="36842.SAMN02194393_03273"/>
<keyword evidence="3" id="KW-1185">Reference proteome</keyword>
<evidence type="ECO:0000256" key="1">
    <source>
        <dbReference type="SAM" id="Phobius"/>
    </source>
</evidence>
<dbReference type="Proteomes" id="UP000190285">
    <property type="component" value="Unassembled WGS sequence"/>
</dbReference>
<feature type="transmembrane region" description="Helical" evidence="1">
    <location>
        <begin position="21"/>
        <end position="39"/>
    </location>
</feature>
<evidence type="ECO:0000313" key="2">
    <source>
        <dbReference type="EMBL" id="SKC79257.1"/>
    </source>
</evidence>
<keyword evidence="1" id="KW-0812">Transmembrane</keyword>
<reference evidence="3" key="1">
    <citation type="submission" date="2017-02" db="EMBL/GenBank/DDBJ databases">
        <authorList>
            <person name="Varghese N."/>
            <person name="Submissions S."/>
        </authorList>
    </citation>
    <scope>NUCLEOTIDE SEQUENCE [LARGE SCALE GENOMIC DNA]</scope>
    <source>
        <strain evidence="3">M1</strain>
    </source>
</reference>
<name>A0A1T5LTC0_9FIRM</name>
<organism evidence="2 3">
    <name type="scientific">Maledivibacter halophilus</name>
    <dbReference type="NCBI Taxonomy" id="36842"/>
    <lineage>
        <taxon>Bacteria</taxon>
        <taxon>Bacillati</taxon>
        <taxon>Bacillota</taxon>
        <taxon>Clostridia</taxon>
        <taxon>Peptostreptococcales</taxon>
        <taxon>Caminicellaceae</taxon>
        <taxon>Maledivibacter</taxon>
    </lineage>
</organism>
<keyword evidence="1" id="KW-1133">Transmembrane helix</keyword>
<proteinExistence type="predicted"/>
<dbReference type="AlphaFoldDB" id="A0A1T5LTC0"/>
<protein>
    <submittedName>
        <fullName evidence="2">Uncharacterized protein</fullName>
    </submittedName>
</protein>
<accession>A0A1T5LTC0</accession>